<reference evidence="2 3" key="1">
    <citation type="submission" date="2019-07" db="EMBL/GenBank/DDBJ databases">
        <title>Genome sequence of 2 isolates from Red Sea Mangroves.</title>
        <authorList>
            <person name="Sefrji F."/>
            <person name="Michoud G."/>
            <person name="Merlino G."/>
            <person name="Daffonchio D."/>
        </authorList>
    </citation>
    <scope>NUCLEOTIDE SEQUENCE [LARGE SCALE GENOMIC DNA]</scope>
    <source>
        <strain evidence="2 3">R1DC41</strain>
    </source>
</reference>
<accession>A0A7S8CA13</accession>
<name>A0A7S8CA13_9BACI</name>
<dbReference type="InterPro" id="IPR014957">
    <property type="entry name" value="IDEAL_dom"/>
</dbReference>
<dbReference type="SMART" id="SM00914">
    <property type="entry name" value="IDEAL"/>
    <property type="match status" value="1"/>
</dbReference>
<evidence type="ECO:0000259" key="1">
    <source>
        <dbReference type="SMART" id="SM00914"/>
    </source>
</evidence>
<dbReference type="EMBL" id="CP049742">
    <property type="protein sequence ID" value="QPC46016.1"/>
    <property type="molecule type" value="Genomic_DNA"/>
</dbReference>
<gene>
    <name evidence="2" type="ORF">G8O30_03115</name>
</gene>
<sequence>MKNEKSYTEMMKAQAMSRLQERESYLFHLYLDMFLRDVLWTHNEQLLRKDIDAALDAKDYEAFQSATSALQKHLLAYGS</sequence>
<protein>
    <submittedName>
        <fullName evidence="2">IDEAL domain-containing protein</fullName>
    </submittedName>
</protein>
<organism evidence="2 3">
    <name type="scientific">Mangrovibacillus cuniculi</name>
    <dbReference type="NCBI Taxonomy" id="2593652"/>
    <lineage>
        <taxon>Bacteria</taxon>
        <taxon>Bacillati</taxon>
        <taxon>Bacillota</taxon>
        <taxon>Bacilli</taxon>
        <taxon>Bacillales</taxon>
        <taxon>Bacillaceae</taxon>
        <taxon>Mangrovibacillus</taxon>
    </lineage>
</organism>
<dbReference type="KEGG" id="mcui:G8O30_03115"/>
<dbReference type="Pfam" id="PF08858">
    <property type="entry name" value="IDEAL"/>
    <property type="match status" value="1"/>
</dbReference>
<dbReference type="Gene3D" id="4.10.810.10">
    <property type="entry name" value="Virus Scaffolding Protein, Chain A"/>
    <property type="match status" value="1"/>
</dbReference>
<proteinExistence type="predicted"/>
<evidence type="ECO:0000313" key="2">
    <source>
        <dbReference type="EMBL" id="QPC46016.1"/>
    </source>
</evidence>
<evidence type="ECO:0000313" key="3">
    <source>
        <dbReference type="Proteomes" id="UP000593626"/>
    </source>
</evidence>
<dbReference type="Proteomes" id="UP000593626">
    <property type="component" value="Chromosome"/>
</dbReference>
<dbReference type="AlphaFoldDB" id="A0A7S8CA13"/>
<dbReference type="RefSeq" id="WP_239673538.1">
    <property type="nucleotide sequence ID" value="NZ_CP049742.1"/>
</dbReference>
<feature type="domain" description="IDEAL" evidence="1">
    <location>
        <begin position="34"/>
        <end position="70"/>
    </location>
</feature>
<keyword evidence="3" id="KW-1185">Reference proteome</keyword>
<dbReference type="InterPro" id="IPR027393">
    <property type="entry name" value="Virus_scaffolding_prot_C"/>
</dbReference>